<name>A0A7S3XJ51_OXYMA</name>
<gene>
    <name evidence="3" type="ORF">OMAR00292_LOCUS6502</name>
</gene>
<dbReference type="SUPFAM" id="SSF51735">
    <property type="entry name" value="NAD(P)-binding Rossmann-fold domains"/>
    <property type="match status" value="1"/>
</dbReference>
<protein>
    <submittedName>
        <fullName evidence="3">Uncharacterized protein</fullName>
    </submittedName>
</protein>
<evidence type="ECO:0000313" key="3">
    <source>
        <dbReference type="EMBL" id="CAE0621463.1"/>
    </source>
</evidence>
<dbReference type="EMBL" id="HBIT01012311">
    <property type="protein sequence ID" value="CAE0621463.1"/>
    <property type="molecule type" value="Transcribed_RNA"/>
</dbReference>
<dbReference type="Pfam" id="PF00106">
    <property type="entry name" value="adh_short"/>
    <property type="match status" value="1"/>
</dbReference>
<reference evidence="3" key="1">
    <citation type="submission" date="2021-01" db="EMBL/GenBank/DDBJ databases">
        <authorList>
            <person name="Corre E."/>
            <person name="Pelletier E."/>
            <person name="Niang G."/>
            <person name="Scheremetjew M."/>
            <person name="Finn R."/>
            <person name="Kale V."/>
            <person name="Holt S."/>
            <person name="Cochrane G."/>
            <person name="Meng A."/>
            <person name="Brown T."/>
            <person name="Cohen L."/>
        </authorList>
    </citation>
    <scope>NUCLEOTIDE SEQUENCE</scope>
    <source>
        <strain evidence="3">CCMP1795</strain>
    </source>
</reference>
<evidence type="ECO:0000256" key="2">
    <source>
        <dbReference type="ARBA" id="ARBA00023002"/>
    </source>
</evidence>
<sequence>MQKNQYGRIVNVSSAAGIYGNFGQVNYSTAKSGIMGFTKSCALEGKKKNVLSNAIAPVAASRMTETVTPKEVLEKMPPESVIPLVLYLCHESSEATGEVIECGAGWFAAIRVQRAEGVAIDKLDPETVAENFAKIVDYGGEVEYPTKIAESVMTAISRSKL</sequence>
<dbReference type="GO" id="GO:0016491">
    <property type="term" value="F:oxidoreductase activity"/>
    <property type="evidence" value="ECO:0007669"/>
    <property type="project" value="UniProtKB-KW"/>
</dbReference>
<accession>A0A7S3XJ51</accession>
<dbReference type="PANTHER" id="PTHR45024:SF2">
    <property type="entry name" value="SCP2 DOMAIN-CONTAINING PROTEIN"/>
    <property type="match status" value="1"/>
</dbReference>
<comment type="similarity">
    <text evidence="1">Belongs to the short-chain dehydrogenases/reductases (SDR) family.</text>
</comment>
<dbReference type="PRINTS" id="PR00080">
    <property type="entry name" value="SDRFAMILY"/>
</dbReference>
<dbReference type="PANTHER" id="PTHR45024">
    <property type="entry name" value="DEHYDROGENASES, SHORT CHAIN"/>
    <property type="match status" value="1"/>
</dbReference>
<dbReference type="InterPro" id="IPR002347">
    <property type="entry name" value="SDR_fam"/>
</dbReference>
<dbReference type="PRINTS" id="PR00081">
    <property type="entry name" value="GDHRDH"/>
</dbReference>
<dbReference type="AlphaFoldDB" id="A0A7S3XJ51"/>
<proteinExistence type="inferred from homology"/>
<evidence type="ECO:0000256" key="1">
    <source>
        <dbReference type="ARBA" id="ARBA00006484"/>
    </source>
</evidence>
<dbReference type="Gene3D" id="3.40.50.720">
    <property type="entry name" value="NAD(P)-binding Rossmann-like Domain"/>
    <property type="match status" value="1"/>
</dbReference>
<keyword evidence="2" id="KW-0560">Oxidoreductase</keyword>
<dbReference type="Gene3D" id="1.10.287.4290">
    <property type="match status" value="1"/>
</dbReference>
<dbReference type="InterPro" id="IPR051687">
    <property type="entry name" value="Peroxisomal_Beta-Oxidation"/>
</dbReference>
<organism evidence="3">
    <name type="scientific">Oxyrrhis marina</name>
    <name type="common">Dinoflagellate</name>
    <dbReference type="NCBI Taxonomy" id="2969"/>
    <lineage>
        <taxon>Eukaryota</taxon>
        <taxon>Sar</taxon>
        <taxon>Alveolata</taxon>
        <taxon>Dinophyceae</taxon>
        <taxon>Oxyrrhinales</taxon>
        <taxon>Oxyrrhinaceae</taxon>
        <taxon>Oxyrrhis</taxon>
    </lineage>
</organism>
<dbReference type="InterPro" id="IPR036291">
    <property type="entry name" value="NAD(P)-bd_dom_sf"/>
</dbReference>